<gene>
    <name evidence="9" type="ORF">A5CPEGH6_05960</name>
</gene>
<comment type="similarity">
    <text evidence="3">Belongs to the Nudix hydrolase family. NudK subfamily.</text>
</comment>
<dbReference type="CDD" id="cd03424">
    <property type="entry name" value="NUDIX_ADPRase_Nudt5_UGPPase_Nudt14"/>
    <property type="match status" value="1"/>
</dbReference>
<evidence type="ECO:0000256" key="6">
    <source>
        <dbReference type="ARBA" id="ARBA00032162"/>
    </source>
</evidence>
<keyword evidence="5" id="KW-0378">Hydrolase</keyword>
<dbReference type="Gene3D" id="3.90.79.10">
    <property type="entry name" value="Nucleoside Triphosphate Pyrophosphohydrolase"/>
    <property type="match status" value="1"/>
</dbReference>
<evidence type="ECO:0000256" key="3">
    <source>
        <dbReference type="ARBA" id="ARBA00007275"/>
    </source>
</evidence>
<name>A0A4Y1X0X4_9BACT</name>
<feature type="domain" description="Nudix hydrolase" evidence="8">
    <location>
        <begin position="45"/>
        <end position="175"/>
    </location>
</feature>
<keyword evidence="10" id="KW-1185">Reference proteome</keyword>
<comment type="catalytic activity">
    <reaction evidence="1">
        <text>GDP-alpha-D-mannose + H2O = alpha-D-mannose 1-phosphate + GMP + 2 H(+)</text>
        <dbReference type="Rhea" id="RHEA:27978"/>
        <dbReference type="ChEBI" id="CHEBI:15377"/>
        <dbReference type="ChEBI" id="CHEBI:15378"/>
        <dbReference type="ChEBI" id="CHEBI:57527"/>
        <dbReference type="ChEBI" id="CHEBI:58115"/>
        <dbReference type="ChEBI" id="CHEBI:58409"/>
    </reaction>
</comment>
<dbReference type="GO" id="GO:0016787">
    <property type="term" value="F:hydrolase activity"/>
    <property type="evidence" value="ECO:0007669"/>
    <property type="project" value="UniProtKB-KW"/>
</dbReference>
<evidence type="ECO:0000256" key="4">
    <source>
        <dbReference type="ARBA" id="ARBA00016377"/>
    </source>
</evidence>
<dbReference type="Pfam" id="PF00293">
    <property type="entry name" value="NUDIX"/>
    <property type="match status" value="1"/>
</dbReference>
<dbReference type="Proteomes" id="UP000319374">
    <property type="component" value="Chromosome"/>
</dbReference>
<dbReference type="InterPro" id="IPR015797">
    <property type="entry name" value="NUDIX_hydrolase-like_dom_sf"/>
</dbReference>
<organism evidence="9 10">
    <name type="scientific">Alistipes dispar</name>
    <dbReference type="NCBI Taxonomy" id="2585119"/>
    <lineage>
        <taxon>Bacteria</taxon>
        <taxon>Pseudomonadati</taxon>
        <taxon>Bacteroidota</taxon>
        <taxon>Bacteroidia</taxon>
        <taxon>Bacteroidales</taxon>
        <taxon>Rikenellaceae</taxon>
        <taxon>Alistipes</taxon>
    </lineage>
</organism>
<accession>A0A4Y1X0X4</accession>
<protein>
    <recommendedName>
        <fullName evidence="4">GDP-mannose pyrophosphatase</fullName>
    </recommendedName>
    <alternativeName>
        <fullName evidence="6">GDP-mannose hydrolase</fullName>
    </alternativeName>
    <alternativeName>
        <fullName evidence="7">GDPMK</fullName>
    </alternativeName>
</protein>
<reference evidence="10" key="1">
    <citation type="submission" date="2019-06" db="EMBL/GenBank/DDBJ databases">
        <title>Alistipes onderdonkii subsp. vulgaris subsp. nov., Alistipes dispar sp. nov. and Alistipes communis sp. nov., isolated from human faeces, and creation of Alistipes onderdonkii subsp. onderdonkii subsp. nov.</title>
        <authorList>
            <person name="Sakamoto M."/>
            <person name="Ikeyama N."/>
            <person name="Ogata Y."/>
            <person name="Suda W."/>
            <person name="Iino T."/>
            <person name="Hattori M."/>
            <person name="Ohkuma M."/>
        </authorList>
    </citation>
    <scope>NUCLEOTIDE SEQUENCE [LARGE SCALE GENOMIC DNA]</scope>
    <source>
        <strain evidence="10">5CPEGH6</strain>
    </source>
</reference>
<dbReference type="PANTHER" id="PTHR11839:SF18">
    <property type="entry name" value="NUDIX HYDROLASE DOMAIN-CONTAINING PROTEIN"/>
    <property type="match status" value="1"/>
</dbReference>
<dbReference type="PANTHER" id="PTHR11839">
    <property type="entry name" value="UDP/ADP-SUGAR PYROPHOSPHATASE"/>
    <property type="match status" value="1"/>
</dbReference>
<dbReference type="GO" id="GO:0006753">
    <property type="term" value="P:nucleoside phosphate metabolic process"/>
    <property type="evidence" value="ECO:0007669"/>
    <property type="project" value="TreeGrafter"/>
</dbReference>
<evidence type="ECO:0000313" key="9">
    <source>
        <dbReference type="EMBL" id="BBL05958.1"/>
    </source>
</evidence>
<sequence>MENPKNRKWRVVRSEYLARKPWFTVRHETISLPDGRTIPDYYVFEYPDWVNVTAIDREGRFVMIDQYRHGLGETSYEIPAGVAEPSDETMLAAAQRELLEETGYGGGQWRLLTTLCANPATQNNLTHCFLATDVERLGAQRPDPTEDIRVHLFSRDEVLELLRTDRIRQALMAAPLWRWFAEEGIVG</sequence>
<dbReference type="AlphaFoldDB" id="A0A4Y1X0X4"/>
<dbReference type="PROSITE" id="PS51462">
    <property type="entry name" value="NUDIX"/>
    <property type="match status" value="1"/>
</dbReference>
<evidence type="ECO:0000256" key="1">
    <source>
        <dbReference type="ARBA" id="ARBA00000847"/>
    </source>
</evidence>
<dbReference type="GeneID" id="98672570"/>
<proteinExistence type="inferred from homology"/>
<dbReference type="GO" id="GO:0019693">
    <property type="term" value="P:ribose phosphate metabolic process"/>
    <property type="evidence" value="ECO:0007669"/>
    <property type="project" value="TreeGrafter"/>
</dbReference>
<dbReference type="OrthoDB" id="9806150at2"/>
<evidence type="ECO:0000256" key="5">
    <source>
        <dbReference type="ARBA" id="ARBA00022801"/>
    </source>
</evidence>
<evidence type="ECO:0000256" key="2">
    <source>
        <dbReference type="ARBA" id="ARBA00001946"/>
    </source>
</evidence>
<dbReference type="KEGG" id="ada:A5CPEGH6_05960"/>
<comment type="cofactor">
    <cofactor evidence="2">
        <name>Mg(2+)</name>
        <dbReference type="ChEBI" id="CHEBI:18420"/>
    </cofactor>
</comment>
<evidence type="ECO:0000256" key="7">
    <source>
        <dbReference type="ARBA" id="ARBA00032272"/>
    </source>
</evidence>
<evidence type="ECO:0000259" key="8">
    <source>
        <dbReference type="PROSITE" id="PS51462"/>
    </source>
</evidence>
<evidence type="ECO:0000313" key="10">
    <source>
        <dbReference type="Proteomes" id="UP000319374"/>
    </source>
</evidence>
<dbReference type="RefSeq" id="WP_141427818.1">
    <property type="nucleotide sequence ID" value="NZ_AP019736.1"/>
</dbReference>
<dbReference type="InterPro" id="IPR000086">
    <property type="entry name" value="NUDIX_hydrolase_dom"/>
</dbReference>
<dbReference type="EMBL" id="AP019736">
    <property type="protein sequence ID" value="BBL05958.1"/>
    <property type="molecule type" value="Genomic_DNA"/>
</dbReference>
<dbReference type="SUPFAM" id="SSF55811">
    <property type="entry name" value="Nudix"/>
    <property type="match status" value="1"/>
</dbReference>